<keyword evidence="2" id="KW-1185">Reference proteome</keyword>
<accession>A0AAD7K9G1</accession>
<proteinExistence type="predicted"/>
<gene>
    <name evidence="1" type="ORF">B0H16DRAFT_1496954</name>
</gene>
<dbReference type="Proteomes" id="UP001215598">
    <property type="component" value="Unassembled WGS sequence"/>
</dbReference>
<reference evidence="1" key="1">
    <citation type="submission" date="2023-03" db="EMBL/GenBank/DDBJ databases">
        <title>Massive genome expansion in bonnet fungi (Mycena s.s.) driven by repeated elements and novel gene families across ecological guilds.</title>
        <authorList>
            <consortium name="Lawrence Berkeley National Laboratory"/>
            <person name="Harder C.B."/>
            <person name="Miyauchi S."/>
            <person name="Viragh M."/>
            <person name="Kuo A."/>
            <person name="Thoen E."/>
            <person name="Andreopoulos B."/>
            <person name="Lu D."/>
            <person name="Skrede I."/>
            <person name="Drula E."/>
            <person name="Henrissat B."/>
            <person name="Morin E."/>
            <person name="Kohler A."/>
            <person name="Barry K."/>
            <person name="LaButti K."/>
            <person name="Morin E."/>
            <person name="Salamov A."/>
            <person name="Lipzen A."/>
            <person name="Mereny Z."/>
            <person name="Hegedus B."/>
            <person name="Baldrian P."/>
            <person name="Stursova M."/>
            <person name="Weitz H."/>
            <person name="Taylor A."/>
            <person name="Grigoriev I.V."/>
            <person name="Nagy L.G."/>
            <person name="Martin F."/>
            <person name="Kauserud H."/>
        </authorList>
    </citation>
    <scope>NUCLEOTIDE SEQUENCE</scope>
    <source>
        <strain evidence="1">CBHHK182m</strain>
    </source>
</reference>
<evidence type="ECO:0000313" key="1">
    <source>
        <dbReference type="EMBL" id="KAJ7781059.1"/>
    </source>
</evidence>
<protein>
    <submittedName>
        <fullName evidence="1">Uncharacterized protein</fullName>
    </submittedName>
</protein>
<organism evidence="1 2">
    <name type="scientific">Mycena metata</name>
    <dbReference type="NCBI Taxonomy" id="1033252"/>
    <lineage>
        <taxon>Eukaryota</taxon>
        <taxon>Fungi</taxon>
        <taxon>Dikarya</taxon>
        <taxon>Basidiomycota</taxon>
        <taxon>Agaricomycotina</taxon>
        <taxon>Agaricomycetes</taxon>
        <taxon>Agaricomycetidae</taxon>
        <taxon>Agaricales</taxon>
        <taxon>Marasmiineae</taxon>
        <taxon>Mycenaceae</taxon>
        <taxon>Mycena</taxon>
    </lineage>
</organism>
<dbReference type="AlphaFoldDB" id="A0AAD7K9G1"/>
<name>A0AAD7K9G1_9AGAR</name>
<comment type="caution">
    <text evidence="1">The sequence shown here is derived from an EMBL/GenBank/DDBJ whole genome shotgun (WGS) entry which is preliminary data.</text>
</comment>
<sequence>MSTSPADDFINVWTSTSVSNDFHRHWNDLGSGKFVSPPLQALNAIRTIYPNHSVVGTFEKVLKHPDVRSSPLADAPRLSVMVYAPQRRVNGRTHGALTEQIHFAAVTVAWEDYDFIVYAGSVSPLLERNHRGQLRGAGVG</sequence>
<feature type="non-terminal residue" evidence="1">
    <location>
        <position position="1"/>
    </location>
</feature>
<dbReference type="EMBL" id="JARKIB010000004">
    <property type="protein sequence ID" value="KAJ7781059.1"/>
    <property type="molecule type" value="Genomic_DNA"/>
</dbReference>
<evidence type="ECO:0000313" key="2">
    <source>
        <dbReference type="Proteomes" id="UP001215598"/>
    </source>
</evidence>